<dbReference type="Gene3D" id="2.102.10.10">
    <property type="entry name" value="Rieske [2Fe-2S] iron-sulphur domain"/>
    <property type="match status" value="1"/>
</dbReference>
<evidence type="ECO:0000256" key="12">
    <source>
        <dbReference type="ARBA" id="ARBA00023157"/>
    </source>
</evidence>
<dbReference type="InterPro" id="IPR017941">
    <property type="entry name" value="Rieske_2Fe-2S"/>
</dbReference>
<dbReference type="EMBL" id="JADEVV010000046">
    <property type="protein sequence ID" value="MBE9255009.1"/>
    <property type="molecule type" value="Genomic_DNA"/>
</dbReference>
<evidence type="ECO:0000256" key="1">
    <source>
        <dbReference type="ARBA" id="ARBA00004167"/>
    </source>
</evidence>
<evidence type="ECO:0000256" key="3">
    <source>
        <dbReference type="ARBA" id="ARBA00022692"/>
    </source>
</evidence>
<dbReference type="PROSITE" id="PS51296">
    <property type="entry name" value="RIESKE"/>
    <property type="match status" value="1"/>
</dbReference>
<dbReference type="PRINTS" id="PR00162">
    <property type="entry name" value="RIESKE"/>
</dbReference>
<evidence type="ECO:0000256" key="8">
    <source>
        <dbReference type="ARBA" id="ARBA00022989"/>
    </source>
</evidence>
<keyword evidence="8 14" id="KW-1133">Transmembrane helix</keyword>
<evidence type="ECO:0000256" key="2">
    <source>
        <dbReference type="ARBA" id="ARBA00022448"/>
    </source>
</evidence>
<keyword evidence="12" id="KW-1015">Disulfide bond</keyword>
<dbReference type="InterPro" id="IPR014349">
    <property type="entry name" value="Rieske_Fe-S_prot"/>
</dbReference>
<dbReference type="EC" id="7.1.1.6" evidence="14"/>
<keyword evidence="10 14" id="KW-0411">Iron-sulfur</keyword>
<dbReference type="Pfam" id="PF25471">
    <property type="entry name" value="TM_PetC"/>
    <property type="match status" value="1"/>
</dbReference>
<keyword evidence="5 14" id="KW-0479">Metal-binding</keyword>
<keyword evidence="11 14" id="KW-0472">Membrane</keyword>
<comment type="similarity">
    <text evidence="14">Belongs to the Rieske iron-sulfur protein family.</text>
</comment>
<dbReference type="SUPFAM" id="SSF50022">
    <property type="entry name" value="ISP domain"/>
    <property type="match status" value="1"/>
</dbReference>
<evidence type="ECO:0000259" key="15">
    <source>
        <dbReference type="PROSITE" id="PS51296"/>
    </source>
</evidence>
<comment type="cofactor">
    <cofactor evidence="14">
        <name>[2Fe-2S] cluster</name>
        <dbReference type="ChEBI" id="CHEBI:190135"/>
    </cofactor>
    <text evidence="14">Binds 1 [2Fe-2S] cluster per subunit.</text>
</comment>
<evidence type="ECO:0000256" key="4">
    <source>
        <dbReference type="ARBA" id="ARBA00022714"/>
    </source>
</evidence>
<dbReference type="InterPro" id="IPR057415">
    <property type="entry name" value="TM_PetC"/>
</dbReference>
<name>A0ABR9VUI0_9SYNC</name>
<dbReference type="Pfam" id="PF00355">
    <property type="entry name" value="Rieske"/>
    <property type="match status" value="1"/>
</dbReference>
<protein>
    <recommendedName>
        <fullName evidence="14">Cytochrome b6-f complex iron-sulfur subunit</fullName>
        <ecNumber evidence="14">7.1.1.6</ecNumber>
    </recommendedName>
    <alternativeName>
        <fullName evidence="14">Plastohydroquinone:plastocyanin oxidoreductase iron-sulfur protein</fullName>
        <shortName evidence="14">ISP</shortName>
        <shortName evidence="14">RISP</shortName>
    </alternativeName>
    <alternativeName>
        <fullName evidence="14">Rieske iron-sulfur protein</fullName>
    </alternativeName>
</protein>
<dbReference type="InterPro" id="IPR023960">
    <property type="entry name" value="Cyt_b6_f_Rieske"/>
</dbReference>
<organism evidence="16 17">
    <name type="scientific">Synechocystis salina LEGE 00031</name>
    <dbReference type="NCBI Taxonomy" id="1828736"/>
    <lineage>
        <taxon>Bacteria</taxon>
        <taxon>Bacillati</taxon>
        <taxon>Cyanobacteriota</taxon>
        <taxon>Cyanophyceae</taxon>
        <taxon>Synechococcales</taxon>
        <taxon>Merismopediaceae</taxon>
        <taxon>Synechocystis</taxon>
    </lineage>
</organism>
<keyword evidence="9 14" id="KW-0408">Iron</keyword>
<dbReference type="Gene3D" id="1.20.5.700">
    <property type="entry name" value="Single helix bin"/>
    <property type="match status" value="1"/>
</dbReference>
<accession>A0ABR9VUI0</accession>
<comment type="function">
    <text evidence="14">Component of the cytochrome b6-f complex, which mediates electron transfer between photosystem II (PSII) and photosystem I (PSI), cyclic electron flow around PSI, and state transitions.</text>
</comment>
<dbReference type="RefSeq" id="WP_194020478.1">
    <property type="nucleotide sequence ID" value="NZ_JADEVV010000046.1"/>
</dbReference>
<comment type="miscellaneous">
    <text evidence="14">The Rieske iron-sulfur protein is a high potential 2Fe-2S protein.</text>
</comment>
<feature type="domain" description="Rieske" evidence="15">
    <location>
        <begin position="65"/>
        <end position="161"/>
    </location>
</feature>
<evidence type="ECO:0000256" key="7">
    <source>
        <dbReference type="ARBA" id="ARBA00022982"/>
    </source>
</evidence>
<dbReference type="NCBIfam" id="NF010001">
    <property type="entry name" value="PRK13474.1"/>
    <property type="match status" value="1"/>
</dbReference>
<comment type="caution">
    <text evidence="16">The sequence shown here is derived from an EMBL/GenBank/DDBJ whole genome shotgun (WGS) entry which is preliminary data.</text>
</comment>
<keyword evidence="7 14" id="KW-0249">Electron transport</keyword>
<evidence type="ECO:0000313" key="17">
    <source>
        <dbReference type="Proteomes" id="UP000658720"/>
    </source>
</evidence>
<proteinExistence type="inferred from homology"/>
<evidence type="ECO:0000256" key="5">
    <source>
        <dbReference type="ARBA" id="ARBA00022723"/>
    </source>
</evidence>
<keyword evidence="3 14" id="KW-0812">Transmembrane</keyword>
<evidence type="ECO:0000313" key="16">
    <source>
        <dbReference type="EMBL" id="MBE9255009.1"/>
    </source>
</evidence>
<evidence type="ECO:0000256" key="6">
    <source>
        <dbReference type="ARBA" id="ARBA00022967"/>
    </source>
</evidence>
<evidence type="ECO:0000256" key="10">
    <source>
        <dbReference type="ARBA" id="ARBA00023014"/>
    </source>
</evidence>
<evidence type="ECO:0000256" key="9">
    <source>
        <dbReference type="ARBA" id="ARBA00023004"/>
    </source>
</evidence>
<reference evidence="16 17" key="1">
    <citation type="submission" date="2020-10" db="EMBL/GenBank/DDBJ databases">
        <authorList>
            <person name="Castelo-Branco R."/>
            <person name="Eusebio N."/>
            <person name="Adriana R."/>
            <person name="Vieira A."/>
            <person name="Brugerolle De Fraissinette N."/>
            <person name="Rezende De Castro R."/>
            <person name="Schneider M.P."/>
            <person name="Vasconcelos V."/>
            <person name="Leao P.N."/>
        </authorList>
    </citation>
    <scope>NUCLEOTIDE SEQUENCE [LARGE SCALE GENOMIC DNA]</scope>
    <source>
        <strain evidence="16 17">LEGE 00031</strain>
    </source>
</reference>
<comment type="subunit">
    <text evidence="14">The 4 large subunits of the cytochrome b6-f complex are cytochrome b6, subunit IV (17 kDa polypeptide, PetD), cytochrome f and the Rieske protein, while the 4 small subunits are PetG, PetL, PetM and PetN. The complex functions as a dimer.</text>
</comment>
<keyword evidence="2 14" id="KW-0813">Transport</keyword>
<sequence length="178" mass="18671">MINSSAIDSPSFSRRQLLNFLTGTTIAVTASAGLYTVGKFLVPPAEKTGAGGGIIAKDVLGNAIPASQILAEAPGTRALVAGLAGDPTYLIVKEDGSIDSIGIVDVCTHLGCTFPWNGNDQEFQCPCHGSRYHPDGSVARGPAPLPLKIVQVAVVDDHILITPWTALDPRTGEKPWWV</sequence>
<comment type="catalytic activity">
    <reaction evidence="13 14">
        <text>2 oxidized [plastocyanin] + a plastoquinol + 2 H(+)(in) = 2 reduced [plastocyanin] + a plastoquinone + 4 H(+)(out)</text>
        <dbReference type="Rhea" id="RHEA:22148"/>
        <dbReference type="Rhea" id="RHEA-COMP:9561"/>
        <dbReference type="Rhea" id="RHEA-COMP:9562"/>
        <dbReference type="Rhea" id="RHEA-COMP:10039"/>
        <dbReference type="Rhea" id="RHEA-COMP:10040"/>
        <dbReference type="ChEBI" id="CHEBI:15378"/>
        <dbReference type="ChEBI" id="CHEBI:17757"/>
        <dbReference type="ChEBI" id="CHEBI:29036"/>
        <dbReference type="ChEBI" id="CHEBI:49552"/>
        <dbReference type="ChEBI" id="CHEBI:62192"/>
        <dbReference type="EC" id="7.1.1.6"/>
    </reaction>
</comment>
<dbReference type="InterPro" id="IPR036922">
    <property type="entry name" value="Rieske_2Fe-2S_sf"/>
</dbReference>
<keyword evidence="6 14" id="KW-1278">Translocase</keyword>
<evidence type="ECO:0000256" key="11">
    <source>
        <dbReference type="ARBA" id="ARBA00023136"/>
    </source>
</evidence>
<dbReference type="PANTHER" id="PTHR10134">
    <property type="entry name" value="CYTOCHROME B-C1 COMPLEX SUBUNIT RIESKE, MITOCHONDRIAL"/>
    <property type="match status" value="1"/>
</dbReference>
<evidence type="ECO:0000256" key="14">
    <source>
        <dbReference type="HAMAP-Rule" id="MF_01335"/>
    </source>
</evidence>
<keyword evidence="4 14" id="KW-0001">2Fe-2S</keyword>
<evidence type="ECO:0000256" key="13">
    <source>
        <dbReference type="ARBA" id="ARBA00047828"/>
    </source>
</evidence>
<keyword evidence="17" id="KW-1185">Reference proteome</keyword>
<dbReference type="InterPro" id="IPR005805">
    <property type="entry name" value="Rieske_Fe-S_prot_C"/>
</dbReference>
<comment type="subcellular location">
    <subcellularLocation>
        <location evidence="1">Membrane</location>
        <topology evidence="1">Single-pass membrane protein</topology>
    </subcellularLocation>
</comment>
<dbReference type="Proteomes" id="UP000658720">
    <property type="component" value="Unassembled WGS sequence"/>
</dbReference>
<gene>
    <name evidence="14" type="primary">petC</name>
    <name evidence="16" type="ORF">IQ217_14405</name>
</gene>
<dbReference type="NCBIfam" id="NF045928">
    <property type="entry name" value="Cytb6fFeSPetC"/>
    <property type="match status" value="1"/>
</dbReference>
<dbReference type="HAMAP" id="MF_01335">
    <property type="entry name" value="Cytb6_f_Rieske"/>
    <property type="match status" value="1"/>
</dbReference>